<evidence type="ECO:0000313" key="1">
    <source>
        <dbReference type="EMBL" id="CAK9061362.1"/>
    </source>
</evidence>
<evidence type="ECO:0000313" key="2">
    <source>
        <dbReference type="Proteomes" id="UP001642484"/>
    </source>
</evidence>
<reference evidence="1 2" key="1">
    <citation type="submission" date="2024-02" db="EMBL/GenBank/DDBJ databases">
        <authorList>
            <person name="Chen Y."/>
            <person name="Shah S."/>
            <person name="Dougan E. K."/>
            <person name="Thang M."/>
            <person name="Chan C."/>
        </authorList>
    </citation>
    <scope>NUCLEOTIDE SEQUENCE [LARGE SCALE GENOMIC DNA]</scope>
</reference>
<dbReference type="Gene3D" id="3.40.220.10">
    <property type="entry name" value="Leucine Aminopeptidase, subunit E, domain 1"/>
    <property type="match status" value="1"/>
</dbReference>
<keyword evidence="2" id="KW-1185">Reference proteome</keyword>
<dbReference type="EMBL" id="CAXAMN010021607">
    <property type="protein sequence ID" value="CAK9061362.1"/>
    <property type="molecule type" value="Genomic_DNA"/>
</dbReference>
<dbReference type="InterPro" id="IPR043472">
    <property type="entry name" value="Macro_dom-like"/>
</dbReference>
<dbReference type="Proteomes" id="UP001642484">
    <property type="component" value="Unassembled WGS sequence"/>
</dbReference>
<sequence length="415" mass="46544">MYGQPAQRAQSQALAGIFYGLAQQGPNSDQVLRAPRLCEELQRVVQSVQLEGDDFRQLKVSWVISNLEEARKDPEKCSLVAAAIFLGTAQACLKGNYTCESSCKMVDCRHLVRPISCLHRPGRMPMQSRLKASGQKQQIICQNGSHRRVWPIRCCDPLDMALHLSYSECRRVALLRCTGMEHPQSQCRLYHNIHEDQLFFRTTYFEAFERLEEDIQAVPDESIKEGGIIYSSGVGILRGSLRDGAPWVEQPPQVDVIWFGLPLHPHHGEQEIYSQEEEMNLVSSTLDRVFAWACAHGADAVVMPPFACDIGGLLHPRLHFAGLVHEVSKLHERHLPVVGIASEHPAHCKASWWDDFAQAAINGRPVPPPLVHVPRIPLMADKLVGKDTSALLEKRRAQQGVWSVPGSRRLRASFV</sequence>
<comment type="caution">
    <text evidence="1">The sequence shown here is derived from an EMBL/GenBank/DDBJ whole genome shotgun (WGS) entry which is preliminary data.</text>
</comment>
<accession>A0ABP0NC41</accession>
<name>A0ABP0NC41_9DINO</name>
<protein>
    <submittedName>
        <fullName evidence="1">Uncharacterized protein</fullName>
    </submittedName>
</protein>
<organism evidence="1 2">
    <name type="scientific">Durusdinium trenchii</name>
    <dbReference type="NCBI Taxonomy" id="1381693"/>
    <lineage>
        <taxon>Eukaryota</taxon>
        <taxon>Sar</taxon>
        <taxon>Alveolata</taxon>
        <taxon>Dinophyceae</taxon>
        <taxon>Suessiales</taxon>
        <taxon>Symbiodiniaceae</taxon>
        <taxon>Durusdinium</taxon>
    </lineage>
</organism>
<proteinExistence type="predicted"/>
<gene>
    <name evidence="1" type="ORF">CCMP2556_LOCUS30167</name>
</gene>